<comment type="similarity">
    <text evidence="1">Belongs to the protein kinase superfamily. CMGC Ser/Thr protein kinase family. CDC2/CDKX subfamily.</text>
</comment>
<comment type="catalytic activity">
    <reaction evidence="8">
        <text>L-threonyl-[protein] + ATP = O-phospho-L-threonyl-[protein] + ADP + H(+)</text>
        <dbReference type="Rhea" id="RHEA:46608"/>
        <dbReference type="Rhea" id="RHEA-COMP:11060"/>
        <dbReference type="Rhea" id="RHEA-COMP:11605"/>
        <dbReference type="ChEBI" id="CHEBI:15378"/>
        <dbReference type="ChEBI" id="CHEBI:30013"/>
        <dbReference type="ChEBI" id="CHEBI:30616"/>
        <dbReference type="ChEBI" id="CHEBI:61977"/>
        <dbReference type="ChEBI" id="CHEBI:456216"/>
        <dbReference type="EC" id="2.7.11.22"/>
    </reaction>
</comment>
<evidence type="ECO:0000256" key="11">
    <source>
        <dbReference type="RuleBase" id="RU000304"/>
    </source>
</evidence>
<dbReference type="SUPFAM" id="SSF56112">
    <property type="entry name" value="Protein kinase-like (PK-like)"/>
    <property type="match status" value="1"/>
</dbReference>
<evidence type="ECO:0000256" key="9">
    <source>
        <dbReference type="ARBA" id="ARBA00048367"/>
    </source>
</evidence>
<evidence type="ECO:0000259" key="13">
    <source>
        <dbReference type="PROSITE" id="PS50011"/>
    </source>
</evidence>
<evidence type="ECO:0000256" key="6">
    <source>
        <dbReference type="ARBA" id="ARBA00022777"/>
    </source>
</evidence>
<evidence type="ECO:0000256" key="7">
    <source>
        <dbReference type="ARBA" id="ARBA00022840"/>
    </source>
</evidence>
<protein>
    <recommendedName>
        <fullName evidence="2">cyclin-dependent kinase</fullName>
        <ecNumber evidence="2">2.7.11.22</ecNumber>
    </recommendedName>
</protein>
<evidence type="ECO:0000256" key="1">
    <source>
        <dbReference type="ARBA" id="ARBA00006485"/>
    </source>
</evidence>
<reference evidence="14" key="1">
    <citation type="submission" date="2020-11" db="EMBL/GenBank/DDBJ databases">
        <authorList>
            <person name="Tran Van P."/>
        </authorList>
    </citation>
    <scope>NUCLEOTIDE SEQUENCE</scope>
</reference>
<feature type="region of interest" description="Disordered" evidence="12">
    <location>
        <begin position="317"/>
        <end position="346"/>
    </location>
</feature>
<gene>
    <name evidence="14" type="ORF">DSTB1V02_LOCUS7382</name>
</gene>
<keyword evidence="3 11" id="KW-0723">Serine/threonine-protein kinase</keyword>
<feature type="compositionally biased region" description="Low complexity" evidence="12">
    <location>
        <begin position="329"/>
        <end position="344"/>
    </location>
</feature>
<dbReference type="GO" id="GO:0005634">
    <property type="term" value="C:nucleus"/>
    <property type="evidence" value="ECO:0007669"/>
    <property type="project" value="TreeGrafter"/>
</dbReference>
<dbReference type="Gene3D" id="3.30.200.20">
    <property type="entry name" value="Phosphorylase Kinase, domain 1"/>
    <property type="match status" value="1"/>
</dbReference>
<feature type="compositionally biased region" description="Low complexity" evidence="12">
    <location>
        <begin position="417"/>
        <end position="438"/>
    </location>
</feature>
<keyword evidence="15" id="KW-1185">Reference proteome</keyword>
<dbReference type="InterPro" id="IPR050108">
    <property type="entry name" value="CDK"/>
</dbReference>
<evidence type="ECO:0000256" key="8">
    <source>
        <dbReference type="ARBA" id="ARBA00047811"/>
    </source>
</evidence>
<proteinExistence type="inferred from homology"/>
<dbReference type="Gene3D" id="1.10.510.10">
    <property type="entry name" value="Transferase(Phosphotransferase) domain 1"/>
    <property type="match status" value="1"/>
</dbReference>
<dbReference type="OrthoDB" id="548217at2759"/>
<evidence type="ECO:0000256" key="12">
    <source>
        <dbReference type="SAM" id="MobiDB-lite"/>
    </source>
</evidence>
<dbReference type="EMBL" id="LR901009">
    <property type="protein sequence ID" value="CAD7247552.1"/>
    <property type="molecule type" value="Genomic_DNA"/>
</dbReference>
<dbReference type="SMART" id="SM00220">
    <property type="entry name" value="S_TKc"/>
    <property type="match status" value="1"/>
</dbReference>
<dbReference type="PANTHER" id="PTHR24056">
    <property type="entry name" value="CELL DIVISION PROTEIN KINASE"/>
    <property type="match status" value="1"/>
</dbReference>
<evidence type="ECO:0000313" key="15">
    <source>
        <dbReference type="Proteomes" id="UP000677054"/>
    </source>
</evidence>
<dbReference type="PANTHER" id="PTHR24056:SF400">
    <property type="entry name" value="KINASE, PUTATIVE-RELATED"/>
    <property type="match status" value="1"/>
</dbReference>
<keyword evidence="7 10" id="KW-0067">ATP-binding</keyword>
<dbReference type="InterPro" id="IPR017441">
    <property type="entry name" value="Protein_kinase_ATP_BS"/>
</dbReference>
<keyword evidence="5 10" id="KW-0547">Nucleotide-binding</keyword>
<dbReference type="GO" id="GO:0004693">
    <property type="term" value="F:cyclin-dependent protein serine/threonine kinase activity"/>
    <property type="evidence" value="ECO:0007669"/>
    <property type="project" value="UniProtKB-EC"/>
</dbReference>
<keyword evidence="4" id="KW-0808">Transferase</keyword>
<evidence type="ECO:0000256" key="10">
    <source>
        <dbReference type="PROSITE-ProRule" id="PRU10141"/>
    </source>
</evidence>
<sequence length="455" mass="51073">MDKYDKLGVIGEGSYGIVLKCRHRDTGQLVAIKKFLDSEEDKLVRKIALREIKMLKRLEHENLVNVLEVFRRRKRLHLVLEYVDHTILEELENQPHGIPPNSVREYSWQILRALAYCHAQRVIHRDVKPENVLVSKSGVLKLCDFGFARLFPKPGESCTEYVATRWYRGPELLVGDTKYGPEVDVWAVGCLFAEMTTGEPLFPGESDIDQLFLIVQALGRVCERHQDLLRGNPAFLGLKMRPGAKDSSLESLLPGMEVTSFRFLKACLTMDPSARPLCDALVHHAYFTRDGFPEQFLPVLKQKLAHEFLSNPLLKKSRRSGDGSRKWHGLGLMSRSGSGSKPSSALQLPQAHHIHDQELTARLGRRIVKGSPYLESVKKQLPQPWRNPGLPSHLPALTRRSLNKKRPTLVPTVSSVSTIESLSPKSSKSNSPTSPARSGKGGGKDKENLPAIPFL</sequence>
<dbReference type="PROSITE" id="PS00108">
    <property type="entry name" value="PROTEIN_KINASE_ST"/>
    <property type="match status" value="1"/>
</dbReference>
<dbReference type="CDD" id="cd07833">
    <property type="entry name" value="STKc_CDKL"/>
    <property type="match status" value="1"/>
</dbReference>
<accession>A0A7R8XBM8</accession>
<evidence type="ECO:0000256" key="4">
    <source>
        <dbReference type="ARBA" id="ARBA00022679"/>
    </source>
</evidence>
<feature type="binding site" evidence="10">
    <location>
        <position position="34"/>
    </location>
    <ligand>
        <name>ATP</name>
        <dbReference type="ChEBI" id="CHEBI:30616"/>
    </ligand>
</feature>
<dbReference type="GO" id="GO:0005524">
    <property type="term" value="F:ATP binding"/>
    <property type="evidence" value="ECO:0007669"/>
    <property type="project" value="UniProtKB-UniRule"/>
</dbReference>
<dbReference type="InterPro" id="IPR008271">
    <property type="entry name" value="Ser/Thr_kinase_AS"/>
</dbReference>
<feature type="region of interest" description="Disordered" evidence="12">
    <location>
        <begin position="379"/>
        <end position="455"/>
    </location>
</feature>
<dbReference type="Proteomes" id="UP000677054">
    <property type="component" value="Unassembled WGS sequence"/>
</dbReference>
<evidence type="ECO:0000313" key="14">
    <source>
        <dbReference type="EMBL" id="CAD7247552.1"/>
    </source>
</evidence>
<comment type="catalytic activity">
    <reaction evidence="9">
        <text>L-seryl-[protein] + ATP = O-phospho-L-seryl-[protein] + ADP + H(+)</text>
        <dbReference type="Rhea" id="RHEA:17989"/>
        <dbReference type="Rhea" id="RHEA-COMP:9863"/>
        <dbReference type="Rhea" id="RHEA-COMP:11604"/>
        <dbReference type="ChEBI" id="CHEBI:15378"/>
        <dbReference type="ChEBI" id="CHEBI:29999"/>
        <dbReference type="ChEBI" id="CHEBI:30616"/>
        <dbReference type="ChEBI" id="CHEBI:83421"/>
        <dbReference type="ChEBI" id="CHEBI:456216"/>
        <dbReference type="EC" id="2.7.11.22"/>
    </reaction>
</comment>
<evidence type="ECO:0000256" key="3">
    <source>
        <dbReference type="ARBA" id="ARBA00022527"/>
    </source>
</evidence>
<feature type="domain" description="Protein kinase" evidence="13">
    <location>
        <begin position="4"/>
        <end position="287"/>
    </location>
</feature>
<keyword evidence="6" id="KW-0418">Kinase</keyword>
<dbReference type="PROSITE" id="PS50011">
    <property type="entry name" value="PROTEIN_KINASE_DOM"/>
    <property type="match status" value="1"/>
</dbReference>
<dbReference type="PROSITE" id="PS00107">
    <property type="entry name" value="PROTEIN_KINASE_ATP"/>
    <property type="match status" value="1"/>
</dbReference>
<name>A0A7R8XBM8_9CRUS</name>
<dbReference type="InterPro" id="IPR011009">
    <property type="entry name" value="Kinase-like_dom_sf"/>
</dbReference>
<dbReference type="InterPro" id="IPR000719">
    <property type="entry name" value="Prot_kinase_dom"/>
</dbReference>
<dbReference type="EC" id="2.7.11.22" evidence="2"/>
<organism evidence="14">
    <name type="scientific">Darwinula stevensoni</name>
    <dbReference type="NCBI Taxonomy" id="69355"/>
    <lineage>
        <taxon>Eukaryota</taxon>
        <taxon>Metazoa</taxon>
        <taxon>Ecdysozoa</taxon>
        <taxon>Arthropoda</taxon>
        <taxon>Crustacea</taxon>
        <taxon>Oligostraca</taxon>
        <taxon>Ostracoda</taxon>
        <taxon>Podocopa</taxon>
        <taxon>Podocopida</taxon>
        <taxon>Darwinulocopina</taxon>
        <taxon>Darwinuloidea</taxon>
        <taxon>Darwinulidae</taxon>
        <taxon>Darwinula</taxon>
    </lineage>
</organism>
<dbReference type="AlphaFoldDB" id="A0A7R8XBM8"/>
<evidence type="ECO:0000256" key="5">
    <source>
        <dbReference type="ARBA" id="ARBA00022741"/>
    </source>
</evidence>
<dbReference type="FunFam" id="1.10.510.10:FF:000624">
    <property type="entry name" value="Mitogen-activated protein kinase"/>
    <property type="match status" value="1"/>
</dbReference>
<evidence type="ECO:0000256" key="2">
    <source>
        <dbReference type="ARBA" id="ARBA00012425"/>
    </source>
</evidence>
<dbReference type="EMBL" id="CAJPEV010001492">
    <property type="protein sequence ID" value="CAG0892951.1"/>
    <property type="molecule type" value="Genomic_DNA"/>
</dbReference>
<dbReference type="FunFam" id="3.30.200.20:FF:000049">
    <property type="entry name" value="cyclin-dependent kinase-like 1 isoform X1"/>
    <property type="match status" value="1"/>
</dbReference>
<dbReference type="Pfam" id="PF00069">
    <property type="entry name" value="Pkinase"/>
    <property type="match status" value="1"/>
</dbReference>